<dbReference type="WBParaSite" id="nRc.2.0.1.t11689-RA">
    <property type="protein sequence ID" value="nRc.2.0.1.t11689-RA"/>
    <property type="gene ID" value="nRc.2.0.1.g11689"/>
</dbReference>
<protein>
    <submittedName>
        <fullName evidence="3">Uncharacterized protein</fullName>
    </submittedName>
</protein>
<feature type="compositionally biased region" description="Polar residues" evidence="1">
    <location>
        <begin position="1"/>
        <end position="12"/>
    </location>
</feature>
<evidence type="ECO:0000313" key="2">
    <source>
        <dbReference type="Proteomes" id="UP000887565"/>
    </source>
</evidence>
<dbReference type="AlphaFoldDB" id="A0A915IBY1"/>
<keyword evidence="2" id="KW-1185">Reference proteome</keyword>
<organism evidence="2 3">
    <name type="scientific">Romanomermis culicivorax</name>
    <name type="common">Nematode worm</name>
    <dbReference type="NCBI Taxonomy" id="13658"/>
    <lineage>
        <taxon>Eukaryota</taxon>
        <taxon>Metazoa</taxon>
        <taxon>Ecdysozoa</taxon>
        <taxon>Nematoda</taxon>
        <taxon>Enoplea</taxon>
        <taxon>Dorylaimia</taxon>
        <taxon>Mermithida</taxon>
        <taxon>Mermithoidea</taxon>
        <taxon>Mermithidae</taxon>
        <taxon>Romanomermis</taxon>
    </lineage>
</organism>
<evidence type="ECO:0000313" key="3">
    <source>
        <dbReference type="WBParaSite" id="nRc.2.0.1.t11689-RA"/>
    </source>
</evidence>
<sequence>MQPSSVPGTTSSIEDDLPCSSTPSRRPKRKRSKLFDSSSRESQNIAEEALILERKKFEMQAAFLKDVTGLVTQAKELLMYQMLKVRLEIQEMLNRDPNLTMVTAQFAEENPNP</sequence>
<accession>A0A915IBY1</accession>
<proteinExistence type="predicted"/>
<dbReference type="Proteomes" id="UP000887565">
    <property type="component" value="Unplaced"/>
</dbReference>
<evidence type="ECO:0000256" key="1">
    <source>
        <dbReference type="SAM" id="MobiDB-lite"/>
    </source>
</evidence>
<feature type="region of interest" description="Disordered" evidence="1">
    <location>
        <begin position="1"/>
        <end position="43"/>
    </location>
</feature>
<name>A0A915IBY1_ROMCU</name>
<reference evidence="3" key="1">
    <citation type="submission" date="2022-11" db="UniProtKB">
        <authorList>
            <consortium name="WormBaseParasite"/>
        </authorList>
    </citation>
    <scope>IDENTIFICATION</scope>
</reference>